<keyword evidence="2" id="KW-1185">Reference proteome</keyword>
<feature type="non-terminal residue" evidence="1">
    <location>
        <position position="1"/>
    </location>
</feature>
<sequence>RSLPCCACAFSPGASKPSPGVKKPEALPAILCVLA</sequence>
<name>A0A392URS1_9FABA</name>
<evidence type="ECO:0000313" key="2">
    <source>
        <dbReference type="Proteomes" id="UP000265520"/>
    </source>
</evidence>
<dbReference type="Proteomes" id="UP000265520">
    <property type="component" value="Unassembled WGS sequence"/>
</dbReference>
<proteinExistence type="predicted"/>
<comment type="caution">
    <text evidence="1">The sequence shown here is derived from an EMBL/GenBank/DDBJ whole genome shotgun (WGS) entry which is preliminary data.</text>
</comment>
<reference evidence="1 2" key="1">
    <citation type="journal article" date="2018" name="Front. Plant Sci.">
        <title>Red Clover (Trifolium pratense) and Zigzag Clover (T. medium) - A Picture of Genomic Similarities and Differences.</title>
        <authorList>
            <person name="Dluhosova J."/>
            <person name="Istvanek J."/>
            <person name="Nedelnik J."/>
            <person name="Repkova J."/>
        </authorList>
    </citation>
    <scope>NUCLEOTIDE SEQUENCE [LARGE SCALE GENOMIC DNA]</scope>
    <source>
        <strain evidence="2">cv. 10/8</strain>
        <tissue evidence="1">Leaf</tissue>
    </source>
</reference>
<dbReference type="AlphaFoldDB" id="A0A392URS1"/>
<organism evidence="1 2">
    <name type="scientific">Trifolium medium</name>
    <dbReference type="NCBI Taxonomy" id="97028"/>
    <lineage>
        <taxon>Eukaryota</taxon>
        <taxon>Viridiplantae</taxon>
        <taxon>Streptophyta</taxon>
        <taxon>Embryophyta</taxon>
        <taxon>Tracheophyta</taxon>
        <taxon>Spermatophyta</taxon>
        <taxon>Magnoliopsida</taxon>
        <taxon>eudicotyledons</taxon>
        <taxon>Gunneridae</taxon>
        <taxon>Pentapetalae</taxon>
        <taxon>rosids</taxon>
        <taxon>fabids</taxon>
        <taxon>Fabales</taxon>
        <taxon>Fabaceae</taxon>
        <taxon>Papilionoideae</taxon>
        <taxon>50 kb inversion clade</taxon>
        <taxon>NPAAA clade</taxon>
        <taxon>Hologalegina</taxon>
        <taxon>IRL clade</taxon>
        <taxon>Trifolieae</taxon>
        <taxon>Trifolium</taxon>
    </lineage>
</organism>
<accession>A0A392URS1</accession>
<evidence type="ECO:0000313" key="1">
    <source>
        <dbReference type="EMBL" id="MCI75030.1"/>
    </source>
</evidence>
<dbReference type="EMBL" id="LXQA010873649">
    <property type="protein sequence ID" value="MCI75030.1"/>
    <property type="molecule type" value="Genomic_DNA"/>
</dbReference>
<protein>
    <submittedName>
        <fullName evidence="1">Uncharacterized protein</fullName>
    </submittedName>
</protein>